<evidence type="ECO:0000313" key="6">
    <source>
        <dbReference type="EMBL" id="PIW66764.1"/>
    </source>
</evidence>
<dbReference type="PANTHER" id="PTHR43177:SF3">
    <property type="entry name" value="PROTEIN NRFC HOMOLOG"/>
    <property type="match status" value="1"/>
</dbReference>
<dbReference type="Proteomes" id="UP000231267">
    <property type="component" value="Unassembled WGS sequence"/>
</dbReference>
<evidence type="ECO:0000256" key="4">
    <source>
        <dbReference type="ARBA" id="ARBA00023014"/>
    </source>
</evidence>
<evidence type="ECO:0000256" key="2">
    <source>
        <dbReference type="ARBA" id="ARBA00022723"/>
    </source>
</evidence>
<dbReference type="SUPFAM" id="SSF54862">
    <property type="entry name" value="4Fe-4S ferredoxins"/>
    <property type="match status" value="1"/>
</dbReference>
<evidence type="ECO:0000256" key="1">
    <source>
        <dbReference type="ARBA" id="ARBA00022485"/>
    </source>
</evidence>
<dbReference type="Pfam" id="PF13247">
    <property type="entry name" value="Fer4_11"/>
    <property type="match status" value="1"/>
</dbReference>
<evidence type="ECO:0000313" key="7">
    <source>
        <dbReference type="Proteomes" id="UP000231267"/>
    </source>
</evidence>
<feature type="domain" description="4Fe-4S ferredoxin-type" evidence="5">
    <location>
        <begin position="68"/>
        <end position="97"/>
    </location>
</feature>
<keyword evidence="2" id="KW-0479">Metal-binding</keyword>
<proteinExistence type="predicted"/>
<accession>A0A2J0LIT7</accession>
<organism evidence="6 7">
    <name type="scientific">Candidatus Taenaricola geysiri</name>
    <dbReference type="NCBI Taxonomy" id="1974752"/>
    <lineage>
        <taxon>Bacteria</taxon>
        <taxon>Pseudomonadati</taxon>
        <taxon>Candidatus Omnitrophota</taxon>
        <taxon>Candidatus Taenaricola</taxon>
    </lineage>
</organism>
<comment type="caution">
    <text evidence="6">The sequence shown here is derived from an EMBL/GenBank/DDBJ whole genome shotgun (WGS) entry which is preliminary data.</text>
</comment>
<protein>
    <submittedName>
        <fullName evidence="6">4Fe-4S ferredoxin</fullName>
    </submittedName>
</protein>
<dbReference type="InterPro" id="IPR050954">
    <property type="entry name" value="ET_IronSulfur_Cluster-Binding"/>
</dbReference>
<dbReference type="GO" id="GO:0051539">
    <property type="term" value="F:4 iron, 4 sulfur cluster binding"/>
    <property type="evidence" value="ECO:0007669"/>
    <property type="project" value="UniProtKB-KW"/>
</dbReference>
<keyword evidence="1" id="KW-0004">4Fe-4S</keyword>
<dbReference type="Gene3D" id="3.30.70.20">
    <property type="match status" value="2"/>
</dbReference>
<dbReference type="AlphaFoldDB" id="A0A2J0LIT7"/>
<gene>
    <name evidence="6" type="ORF">COW11_01565</name>
</gene>
<dbReference type="PROSITE" id="PS00198">
    <property type="entry name" value="4FE4S_FER_1"/>
    <property type="match status" value="1"/>
</dbReference>
<keyword evidence="3" id="KW-0408">Iron</keyword>
<reference evidence="6 7" key="1">
    <citation type="submission" date="2017-09" db="EMBL/GenBank/DDBJ databases">
        <title>Depth-based differentiation of microbial function through sediment-hosted aquifers and enrichment of novel symbionts in the deep terrestrial subsurface.</title>
        <authorList>
            <person name="Probst A.J."/>
            <person name="Ladd B."/>
            <person name="Jarett J.K."/>
            <person name="Geller-Mcgrath D.E."/>
            <person name="Sieber C.M."/>
            <person name="Emerson J.B."/>
            <person name="Anantharaman K."/>
            <person name="Thomas B.C."/>
            <person name="Malmstrom R."/>
            <person name="Stieglmeier M."/>
            <person name="Klingl A."/>
            <person name="Woyke T."/>
            <person name="Ryan C.M."/>
            <person name="Banfield J.F."/>
        </authorList>
    </citation>
    <scope>NUCLEOTIDE SEQUENCE [LARGE SCALE GENOMIC DNA]</scope>
    <source>
        <strain evidence="6">CG12_big_fil_rev_8_21_14_0_65_43_15</strain>
    </source>
</reference>
<dbReference type="InterPro" id="IPR017900">
    <property type="entry name" value="4Fe4S_Fe_S_CS"/>
</dbReference>
<dbReference type="EMBL" id="PFGP01000030">
    <property type="protein sequence ID" value="PIW66764.1"/>
    <property type="molecule type" value="Genomic_DNA"/>
</dbReference>
<evidence type="ECO:0000256" key="3">
    <source>
        <dbReference type="ARBA" id="ARBA00023004"/>
    </source>
</evidence>
<keyword evidence="4" id="KW-0411">Iron-sulfur</keyword>
<dbReference type="InterPro" id="IPR017896">
    <property type="entry name" value="4Fe4S_Fe-S-bd"/>
</dbReference>
<dbReference type="PANTHER" id="PTHR43177">
    <property type="entry name" value="PROTEIN NRFC"/>
    <property type="match status" value="1"/>
</dbReference>
<dbReference type="GO" id="GO:0046872">
    <property type="term" value="F:metal ion binding"/>
    <property type="evidence" value="ECO:0007669"/>
    <property type="project" value="UniProtKB-KW"/>
</dbReference>
<dbReference type="PROSITE" id="PS51379">
    <property type="entry name" value="4FE4S_FER_2"/>
    <property type="match status" value="1"/>
</dbReference>
<name>A0A2J0LIT7_9BACT</name>
<dbReference type="CDD" id="cd04410">
    <property type="entry name" value="DMSOR_beta-like"/>
    <property type="match status" value="1"/>
</dbReference>
<sequence>MKRLLLDLEKYNSCKDDKYSCSYPYHPFNSGIGALLEYATFIYICRQCEEAPCVSSCPKEALEKVPAANLKRYNNRCISCKSCMLACPFGTIVPEVVPYLSSRCDLCIGRLNDNEAPACAANCSNGVLSYCEVEESKEKNIYILNDHLAVHCVAWQKPPVAKKI</sequence>
<evidence type="ECO:0000259" key="5">
    <source>
        <dbReference type="PROSITE" id="PS51379"/>
    </source>
</evidence>